<evidence type="ECO:0000313" key="2">
    <source>
        <dbReference type="EMBL" id="KAK4644270.1"/>
    </source>
</evidence>
<comment type="caution">
    <text evidence="2">The sequence shown here is derived from an EMBL/GenBank/DDBJ whole genome shotgun (WGS) entry which is preliminary data.</text>
</comment>
<name>A0ABR0FMP7_9PEZI</name>
<dbReference type="PANTHER" id="PTHR35186:SF4">
    <property type="entry name" value="PRION-INHIBITION AND PROPAGATION HELO DOMAIN-CONTAINING PROTEIN"/>
    <property type="match status" value="1"/>
</dbReference>
<dbReference type="RefSeq" id="XP_062733246.1">
    <property type="nucleotide sequence ID" value="XM_062877474.1"/>
</dbReference>
<protein>
    <recommendedName>
        <fullName evidence="1">DUF7580 domain-containing protein</fullName>
    </recommendedName>
</protein>
<dbReference type="Pfam" id="PF24476">
    <property type="entry name" value="DUF7580"/>
    <property type="match status" value="1"/>
</dbReference>
<dbReference type="EMBL" id="JAFFGZ010000005">
    <property type="protein sequence ID" value="KAK4644270.1"/>
    <property type="molecule type" value="Genomic_DNA"/>
</dbReference>
<feature type="domain" description="DUF7580" evidence="1">
    <location>
        <begin position="404"/>
        <end position="600"/>
    </location>
</feature>
<reference evidence="2 3" key="1">
    <citation type="journal article" date="2023" name="bioRxiv">
        <title>High-quality genome assemblies of four members of thePodospora anserinaspecies complex.</title>
        <authorList>
            <person name="Ament-Velasquez S.L."/>
            <person name="Vogan A.A."/>
            <person name="Wallerman O."/>
            <person name="Hartmann F."/>
            <person name="Gautier V."/>
            <person name="Silar P."/>
            <person name="Giraud T."/>
            <person name="Johannesson H."/>
        </authorList>
    </citation>
    <scope>NUCLEOTIDE SEQUENCE [LARGE SCALE GENOMIC DNA]</scope>
    <source>
        <strain evidence="2 3">CBS 112042</strain>
    </source>
</reference>
<accession>A0ABR0FMP7</accession>
<proteinExistence type="predicted"/>
<gene>
    <name evidence="2" type="ORF">QC761_303260</name>
</gene>
<evidence type="ECO:0000259" key="1">
    <source>
        <dbReference type="Pfam" id="PF24476"/>
    </source>
</evidence>
<dbReference type="Proteomes" id="UP001322138">
    <property type="component" value="Unassembled WGS sequence"/>
</dbReference>
<dbReference type="InterPro" id="IPR056002">
    <property type="entry name" value="DUF7580"/>
</dbReference>
<organism evidence="2 3">
    <name type="scientific">Podospora bellae-mahoneyi</name>
    <dbReference type="NCBI Taxonomy" id="2093777"/>
    <lineage>
        <taxon>Eukaryota</taxon>
        <taxon>Fungi</taxon>
        <taxon>Dikarya</taxon>
        <taxon>Ascomycota</taxon>
        <taxon>Pezizomycotina</taxon>
        <taxon>Sordariomycetes</taxon>
        <taxon>Sordariomycetidae</taxon>
        <taxon>Sordariales</taxon>
        <taxon>Podosporaceae</taxon>
        <taxon>Podospora</taxon>
    </lineage>
</organism>
<evidence type="ECO:0000313" key="3">
    <source>
        <dbReference type="Proteomes" id="UP001322138"/>
    </source>
</evidence>
<sequence length="602" mass="67619">MSGLEVAGVVLGTFPLVIDGGKLVRGYLQMTKFWWKFSSQFPDFISAVEDEFIAFRQNVELLLRPLALDAATESDLLNNAHSRGWHDSKLRSMLKARLGREKLVWFMEKLRRLNQILEEICTLLMPIQDGKIHIPRSGTVDFAILRLAVSFTKKRDLMKEVTTINTQISRFLEADLRIAQATLLAPAIMGKEEWKACLAATARYLDMQSKTAQLYRAFRPESWLCRCQTLHPCGIATVWFDHHAKQPGRGAINLFLGSNEPPNMPVEVGVEVSAGVDSTCDGSGNAEPLFDQVADLTARIRLDAGFEMHVKAGKQQNSTVLALSSFQTAVNPRQSIIDPIWMPRKTAKLAKPDSAQRHTVPKLPEAASPVPKKLRVGCNLLKNPISVLEQHGDTIHYEDNTIILSAKRQHPSETGSSLKSSIQTLVDFRKSASLLLSERIRIGIKLAYTILGLGTSAWIPQAWDDRDVQVVRNTPTTVYFHHTSIRSALERQVANAREHAQMTIFTLGTTLLQLLFQERIEDQPYYKAHCNSDGSANDWTHWRAAQEWQEEVEMTHGPELADVIARCVGVNFVDIPDLGKAEFVQEVLISVIEPLEKYVKHF</sequence>
<dbReference type="GeneID" id="87896956"/>
<dbReference type="PANTHER" id="PTHR35186">
    <property type="entry name" value="ANK_REP_REGION DOMAIN-CONTAINING PROTEIN"/>
    <property type="match status" value="1"/>
</dbReference>
<keyword evidence="3" id="KW-1185">Reference proteome</keyword>